<dbReference type="Pfam" id="PF13489">
    <property type="entry name" value="Methyltransf_23"/>
    <property type="match status" value="1"/>
</dbReference>
<dbReference type="GO" id="GO:0032259">
    <property type="term" value="P:methylation"/>
    <property type="evidence" value="ECO:0007669"/>
    <property type="project" value="UniProtKB-KW"/>
</dbReference>
<accession>A0A9X1DED5</accession>
<dbReference type="InterPro" id="IPR029063">
    <property type="entry name" value="SAM-dependent_MTases_sf"/>
</dbReference>
<gene>
    <name evidence="1" type="ORF">KK488_15655</name>
</gene>
<dbReference type="AlphaFoldDB" id="A0A9X1DED5"/>
<dbReference type="Gene3D" id="3.40.50.150">
    <property type="entry name" value="Vaccinia Virus protein VP39"/>
    <property type="match status" value="1"/>
</dbReference>
<organism evidence="1 2">
    <name type="scientific">Sphingobium nicotianae</name>
    <dbReference type="NCBI Taxonomy" id="2782607"/>
    <lineage>
        <taxon>Bacteria</taxon>
        <taxon>Pseudomonadati</taxon>
        <taxon>Pseudomonadota</taxon>
        <taxon>Alphaproteobacteria</taxon>
        <taxon>Sphingomonadales</taxon>
        <taxon>Sphingomonadaceae</taxon>
        <taxon>Sphingobium</taxon>
    </lineage>
</organism>
<reference evidence="1" key="1">
    <citation type="submission" date="2021-05" db="EMBL/GenBank/DDBJ databases">
        <title>Genome of Sphingobium sp. strain.</title>
        <authorList>
            <person name="Fan R."/>
        </authorList>
    </citation>
    <scope>NUCLEOTIDE SEQUENCE</scope>
    <source>
        <strain evidence="1">H33</strain>
    </source>
</reference>
<name>A0A9X1DED5_9SPHN</name>
<protein>
    <submittedName>
        <fullName evidence="1">Methyltransferase domain-containing protein</fullName>
    </submittedName>
</protein>
<evidence type="ECO:0000313" key="2">
    <source>
        <dbReference type="Proteomes" id="UP001138757"/>
    </source>
</evidence>
<proteinExistence type="predicted"/>
<dbReference type="SUPFAM" id="SSF53335">
    <property type="entry name" value="S-adenosyl-L-methionine-dependent methyltransferases"/>
    <property type="match status" value="1"/>
</dbReference>
<dbReference type="CDD" id="cd02440">
    <property type="entry name" value="AdoMet_MTases"/>
    <property type="match status" value="1"/>
</dbReference>
<comment type="caution">
    <text evidence="1">The sequence shown here is derived from an EMBL/GenBank/DDBJ whole genome shotgun (WGS) entry which is preliminary data.</text>
</comment>
<dbReference type="EMBL" id="JAHGAW010000010">
    <property type="protein sequence ID" value="MBT2188390.1"/>
    <property type="molecule type" value="Genomic_DNA"/>
</dbReference>
<dbReference type="RefSeq" id="WP_214624642.1">
    <property type="nucleotide sequence ID" value="NZ_JAHGAW010000010.1"/>
</dbReference>
<dbReference type="PANTHER" id="PTHR43861">
    <property type="entry name" value="TRANS-ACONITATE 2-METHYLTRANSFERASE-RELATED"/>
    <property type="match status" value="1"/>
</dbReference>
<dbReference type="PANTHER" id="PTHR43861:SF1">
    <property type="entry name" value="TRANS-ACONITATE 2-METHYLTRANSFERASE"/>
    <property type="match status" value="1"/>
</dbReference>
<dbReference type="Proteomes" id="UP001138757">
    <property type="component" value="Unassembled WGS sequence"/>
</dbReference>
<sequence length="253" mass="27164">MKTARKALIGAAFAAAAERYDAGADVQRTVAQRLADMAGHVRLAPGARILEIGCGTGLLTREIAARWPQAELTATDIAPAMIDRAARAGITARLMAMDGEVPVFEGPQFDLILSSLTFQWFDDLPLALARLHALLRPGGSLYFATMGAESFASWRAAHAAEGLAAGLPRYPSLAELGEMLHGFGDTSVSEAQHPLPARGGQALIRHFRDIGAHVPRPDYQPLGPAAMRRVINYFDGQGGETRYHVLYGRITHA</sequence>
<keyword evidence="2" id="KW-1185">Reference proteome</keyword>
<keyword evidence="1" id="KW-0489">Methyltransferase</keyword>
<evidence type="ECO:0000313" key="1">
    <source>
        <dbReference type="EMBL" id="MBT2188390.1"/>
    </source>
</evidence>
<dbReference type="GO" id="GO:0008168">
    <property type="term" value="F:methyltransferase activity"/>
    <property type="evidence" value="ECO:0007669"/>
    <property type="project" value="UniProtKB-KW"/>
</dbReference>
<keyword evidence="1" id="KW-0808">Transferase</keyword>